<dbReference type="EMBL" id="MGFD01000029">
    <property type="protein sequence ID" value="OGL98300.1"/>
    <property type="molecule type" value="Genomic_DNA"/>
</dbReference>
<name>A0A1F7W6A6_9BACT</name>
<evidence type="ECO:0000313" key="2">
    <source>
        <dbReference type="Proteomes" id="UP000177331"/>
    </source>
</evidence>
<reference evidence="1 2" key="1">
    <citation type="journal article" date="2016" name="Nat. Commun.">
        <title>Thousands of microbial genomes shed light on interconnected biogeochemical processes in an aquifer system.</title>
        <authorList>
            <person name="Anantharaman K."/>
            <person name="Brown C.T."/>
            <person name="Hug L.A."/>
            <person name="Sharon I."/>
            <person name="Castelle C.J."/>
            <person name="Probst A.J."/>
            <person name="Thomas B.C."/>
            <person name="Singh A."/>
            <person name="Wilkins M.J."/>
            <person name="Karaoz U."/>
            <person name="Brodie E.L."/>
            <person name="Williams K.H."/>
            <person name="Hubbard S.S."/>
            <person name="Banfield J.F."/>
        </authorList>
    </citation>
    <scope>NUCLEOTIDE SEQUENCE [LARGE SCALE GENOMIC DNA]</scope>
</reference>
<evidence type="ECO:0000313" key="1">
    <source>
        <dbReference type="EMBL" id="OGL98300.1"/>
    </source>
</evidence>
<proteinExistence type="predicted"/>
<gene>
    <name evidence="1" type="ORF">A2318_00545</name>
</gene>
<organism evidence="1 2">
    <name type="scientific">Candidatus Uhrbacteria bacterium RIFOXYB2_FULL_45_11</name>
    <dbReference type="NCBI Taxonomy" id="1802421"/>
    <lineage>
        <taxon>Bacteria</taxon>
        <taxon>Candidatus Uhriibacteriota</taxon>
    </lineage>
</organism>
<dbReference type="STRING" id="1802421.A2318_00545"/>
<accession>A0A1F7W6A6</accession>
<sequence>MTSKRKLLLNAEPFGFGPTAAIATFFPYLREKFDHIGFAGEKHSLDLQKDLAYDALFDLTNASEEDLKTIFAEYDVVCTALDFTFAAKAKAAGLDVIIYDPLTWYWKSVPEIVSQSDVYLAQDFFGVKERIAQDRETFSKTVHVVAPIIEEIPRHTSRQYVLVNLGGLQNPFWNVEDVETYARTWIEAIKSAIPGNEQLVIATSRAVAEKLNDPQVRNFNRSEMQSVMEQTKYAFMTPGLGNIYDAATNDLPTIWLPPVNDSQGQQLRLLQQNKMIDAVIDWADLGFPIDYKKDQKTVLKQIRDAIFVLKDDESLVLYVDAARKLVESRQTSATHKILETFGTGGARKIAEAIFEFCST</sequence>
<comment type="caution">
    <text evidence="1">The sequence shown here is derived from an EMBL/GenBank/DDBJ whole genome shotgun (WGS) entry which is preliminary data.</text>
</comment>
<evidence type="ECO:0008006" key="3">
    <source>
        <dbReference type="Google" id="ProtNLM"/>
    </source>
</evidence>
<dbReference type="Proteomes" id="UP000177331">
    <property type="component" value="Unassembled WGS sequence"/>
</dbReference>
<dbReference type="AlphaFoldDB" id="A0A1F7W6A6"/>
<protein>
    <recommendedName>
        <fullName evidence="3">Glycosyl transferase family 28 C-terminal domain-containing protein</fullName>
    </recommendedName>
</protein>